<dbReference type="Gene3D" id="3.90.1150.30">
    <property type="match status" value="1"/>
</dbReference>
<organism evidence="1 2">
    <name type="scientific">Sphaerisporangium rubeum</name>
    <dbReference type="NCBI Taxonomy" id="321317"/>
    <lineage>
        <taxon>Bacteria</taxon>
        <taxon>Bacillati</taxon>
        <taxon>Actinomycetota</taxon>
        <taxon>Actinomycetes</taxon>
        <taxon>Streptosporangiales</taxon>
        <taxon>Streptosporangiaceae</taxon>
        <taxon>Sphaerisporangium</taxon>
    </lineage>
</organism>
<accession>A0A7X0M850</accession>
<dbReference type="InterPro" id="IPR058532">
    <property type="entry name" value="YjbR/MT2646/Rv2570-like"/>
</dbReference>
<gene>
    <name evidence="1" type="ORF">BJ992_003135</name>
</gene>
<dbReference type="InterPro" id="IPR038056">
    <property type="entry name" value="YjbR-like_sf"/>
</dbReference>
<sequence>MSTVESPVTAADVRRVAMSLPRTVERLVRDRVKFNVGRIVYCTLSRDETLMGCGFPKEEREAAVAAEPDKFLLPKGGDMRYHWIVVRLSALGEDELRELVTDAWRMAAPKRVRAAYDQEHAEA</sequence>
<dbReference type="Pfam" id="PF04237">
    <property type="entry name" value="YjbR"/>
    <property type="match status" value="1"/>
</dbReference>
<comment type="caution">
    <text evidence="1">The sequence shown here is derived from an EMBL/GenBank/DDBJ whole genome shotgun (WGS) entry which is preliminary data.</text>
</comment>
<evidence type="ECO:0000313" key="2">
    <source>
        <dbReference type="Proteomes" id="UP000555564"/>
    </source>
</evidence>
<evidence type="ECO:0000313" key="1">
    <source>
        <dbReference type="EMBL" id="MBB6473704.1"/>
    </source>
</evidence>
<name>A0A7X0M850_9ACTN</name>
<dbReference type="SUPFAM" id="SSF142906">
    <property type="entry name" value="YjbR-like"/>
    <property type="match status" value="1"/>
</dbReference>
<proteinExistence type="predicted"/>
<dbReference type="Proteomes" id="UP000555564">
    <property type="component" value="Unassembled WGS sequence"/>
</dbReference>
<evidence type="ECO:0008006" key="3">
    <source>
        <dbReference type="Google" id="ProtNLM"/>
    </source>
</evidence>
<protein>
    <recommendedName>
        <fullName evidence="3">MmcQ/YjbR family DNA-binding protein</fullName>
    </recommendedName>
</protein>
<reference evidence="1 2" key="1">
    <citation type="submission" date="2020-08" db="EMBL/GenBank/DDBJ databases">
        <title>Sequencing the genomes of 1000 actinobacteria strains.</title>
        <authorList>
            <person name="Klenk H.-P."/>
        </authorList>
    </citation>
    <scope>NUCLEOTIDE SEQUENCE [LARGE SCALE GENOMIC DNA]</scope>
    <source>
        <strain evidence="1 2">DSM 44936</strain>
    </source>
</reference>
<dbReference type="AlphaFoldDB" id="A0A7X0M850"/>
<keyword evidence="2" id="KW-1185">Reference proteome</keyword>
<dbReference type="EMBL" id="JACHIU010000001">
    <property type="protein sequence ID" value="MBB6473704.1"/>
    <property type="molecule type" value="Genomic_DNA"/>
</dbReference>
<dbReference type="RefSeq" id="WP_343072680.1">
    <property type="nucleotide sequence ID" value="NZ_BAAALO010000035.1"/>
</dbReference>